<name>A0AAJ3CDM5_XANCA</name>
<gene>
    <name evidence="1" type="ORF">LLE72_005535</name>
</gene>
<proteinExistence type="predicted"/>
<dbReference type="Proteomes" id="UP001297361">
    <property type="component" value="Unassembled WGS sequence"/>
</dbReference>
<protein>
    <submittedName>
        <fullName evidence="1">Uncharacterized protein</fullName>
    </submittedName>
</protein>
<evidence type="ECO:0000313" key="1">
    <source>
        <dbReference type="EMBL" id="MEC3887225.1"/>
    </source>
</evidence>
<dbReference type="AlphaFoldDB" id="A0AAJ3CDM5"/>
<dbReference type="EMBL" id="JAJFNJ020000003">
    <property type="protein sequence ID" value="MEC3887225.1"/>
    <property type="molecule type" value="Genomic_DNA"/>
</dbReference>
<dbReference type="RefSeq" id="WP_326344297.1">
    <property type="nucleotide sequence ID" value="NZ_JAJFNJ020000003.1"/>
</dbReference>
<organism evidence="1 2">
    <name type="scientific">Xanthomonas campestris pv. papavericola</name>
    <dbReference type="NCBI Taxonomy" id="487881"/>
    <lineage>
        <taxon>Bacteria</taxon>
        <taxon>Pseudomonadati</taxon>
        <taxon>Pseudomonadota</taxon>
        <taxon>Gammaproteobacteria</taxon>
        <taxon>Lysobacterales</taxon>
        <taxon>Lysobacteraceae</taxon>
        <taxon>Xanthomonas</taxon>
    </lineage>
</organism>
<accession>A0AAJ3CDM5</accession>
<sequence>MSVIGMAGMGERGSASLSRCHIADALRVRQITQKSRCSAWNCDVCRLYFALSSARAALAFASAATLHFASVMVAFAKANQMRCSVQVGVNAAPHARSVQPGDERNRDAGRCACAWNRTAHPN</sequence>
<reference evidence="1" key="2">
    <citation type="submission" date="2024-01" db="EMBL/GenBank/DDBJ databases">
        <title>Long-read genome sequencing of X. campestris pv. papavericola.</title>
        <authorList>
            <person name="Hussain R.M.F."/>
            <person name="Greer S."/>
            <person name="Harrison J."/>
            <person name="Grant M."/>
            <person name="Vicente J."/>
            <person name="Studholme D.J."/>
        </authorList>
    </citation>
    <scope>NUCLEOTIDE SEQUENCE</scope>
    <source>
        <strain evidence="1">NCPPB 2970</strain>
    </source>
</reference>
<reference evidence="1" key="1">
    <citation type="submission" date="2021-10" db="EMBL/GenBank/DDBJ databases">
        <authorList>
            <person name="Hussein R."/>
            <person name="Harrison J."/>
            <person name="Studholme D.J."/>
            <person name="Vicente J."/>
            <person name="Grant M."/>
        </authorList>
    </citation>
    <scope>NUCLEOTIDE SEQUENCE</scope>
    <source>
        <strain evidence="1">NCPPB 2970</strain>
    </source>
</reference>
<evidence type="ECO:0000313" key="2">
    <source>
        <dbReference type="Proteomes" id="UP001297361"/>
    </source>
</evidence>
<comment type="caution">
    <text evidence="1">The sequence shown here is derived from an EMBL/GenBank/DDBJ whole genome shotgun (WGS) entry which is preliminary data.</text>
</comment>